<organism evidence="1">
    <name type="scientific">marine sediment metagenome</name>
    <dbReference type="NCBI Taxonomy" id="412755"/>
    <lineage>
        <taxon>unclassified sequences</taxon>
        <taxon>metagenomes</taxon>
        <taxon>ecological metagenomes</taxon>
    </lineage>
</organism>
<protein>
    <submittedName>
        <fullName evidence="1">Uncharacterized protein</fullName>
    </submittedName>
</protein>
<accession>X1PY00</accession>
<gene>
    <name evidence="1" type="ORF">S12H4_01086</name>
</gene>
<sequence length="33" mass="3757">MAYDVITFPLEVRIFMKSPAVLAVKAKQARKAY</sequence>
<comment type="caution">
    <text evidence="1">The sequence shown here is derived from an EMBL/GenBank/DDBJ whole genome shotgun (WGS) entry which is preliminary data.</text>
</comment>
<name>X1PY00_9ZZZZ</name>
<dbReference type="EMBL" id="BARW01000192">
    <property type="protein sequence ID" value="GAI60803.1"/>
    <property type="molecule type" value="Genomic_DNA"/>
</dbReference>
<evidence type="ECO:0000313" key="1">
    <source>
        <dbReference type="EMBL" id="GAI60803.1"/>
    </source>
</evidence>
<feature type="non-terminal residue" evidence="1">
    <location>
        <position position="33"/>
    </location>
</feature>
<proteinExistence type="predicted"/>
<reference evidence="1" key="1">
    <citation type="journal article" date="2014" name="Front. Microbiol.">
        <title>High frequency of phylogenetically diverse reductive dehalogenase-homologous genes in deep subseafloor sedimentary metagenomes.</title>
        <authorList>
            <person name="Kawai M."/>
            <person name="Futagami T."/>
            <person name="Toyoda A."/>
            <person name="Takaki Y."/>
            <person name="Nishi S."/>
            <person name="Hori S."/>
            <person name="Arai W."/>
            <person name="Tsubouchi T."/>
            <person name="Morono Y."/>
            <person name="Uchiyama I."/>
            <person name="Ito T."/>
            <person name="Fujiyama A."/>
            <person name="Inagaki F."/>
            <person name="Takami H."/>
        </authorList>
    </citation>
    <scope>NUCLEOTIDE SEQUENCE</scope>
    <source>
        <strain evidence="1">Expedition CK06-06</strain>
    </source>
</reference>
<dbReference type="AlphaFoldDB" id="X1PY00"/>